<protein>
    <recommendedName>
        <fullName evidence="1">Calcineurin-like phosphoesterase domain-containing protein</fullName>
    </recommendedName>
</protein>
<dbReference type="SUPFAM" id="SSF56300">
    <property type="entry name" value="Metallo-dependent phosphatases"/>
    <property type="match status" value="1"/>
</dbReference>
<keyword evidence="3" id="KW-1185">Reference proteome</keyword>
<dbReference type="AlphaFoldDB" id="G6YMU5"/>
<accession>G6YMU5</accession>
<dbReference type="Gene3D" id="3.60.21.10">
    <property type="match status" value="1"/>
</dbReference>
<evidence type="ECO:0000313" key="3">
    <source>
        <dbReference type="Proteomes" id="UP000003208"/>
    </source>
</evidence>
<dbReference type="InterPro" id="IPR004843">
    <property type="entry name" value="Calcineurin-like_PHP"/>
</dbReference>
<sequence>MSDLQGREYLSDRLEGTERLLGEAVAEELSLLVGLGEIPPISTVMICGDLYEYPDCRKPGGTGPVEAVFLSLSRVSEEVIAVLGNHDSLASTTILPAKIVVLNGNVVKTNFGLRVGGLGGIIGDPKRHNRWDEHAFVRHMELCIQKRPHTLMLHEGPEDTDGSREGNPVITQSLEKGFSGLTLFGHKHWPDSPLIDIGNGQALNLDARVVVVAPDVDANSATIKCPL</sequence>
<dbReference type="EMBL" id="AGTR01000002">
    <property type="protein sequence ID" value="EHJ06560.1"/>
    <property type="molecule type" value="Genomic_DNA"/>
</dbReference>
<dbReference type="Pfam" id="PF00149">
    <property type="entry name" value="Metallophos"/>
    <property type="match status" value="1"/>
</dbReference>
<dbReference type="InterPro" id="IPR029052">
    <property type="entry name" value="Metallo-depent_PP-like"/>
</dbReference>
<dbReference type="GO" id="GO:0016787">
    <property type="term" value="F:hydrolase activity"/>
    <property type="evidence" value="ECO:0007669"/>
    <property type="project" value="InterPro"/>
</dbReference>
<evidence type="ECO:0000313" key="2">
    <source>
        <dbReference type="EMBL" id="EHJ06560.1"/>
    </source>
</evidence>
<proteinExistence type="predicted"/>
<organism evidence="2 3">
    <name type="scientific">Marinobacter manganoxydans MnI7-9</name>
    <dbReference type="NCBI Taxonomy" id="1094979"/>
    <lineage>
        <taxon>Bacteria</taxon>
        <taxon>Pseudomonadati</taxon>
        <taxon>Pseudomonadota</taxon>
        <taxon>Gammaproteobacteria</taxon>
        <taxon>Pseudomonadales</taxon>
        <taxon>Marinobacteraceae</taxon>
        <taxon>Marinobacter</taxon>
    </lineage>
</organism>
<gene>
    <name evidence="2" type="ORF">KYE_00729</name>
</gene>
<evidence type="ECO:0000259" key="1">
    <source>
        <dbReference type="Pfam" id="PF00149"/>
    </source>
</evidence>
<feature type="domain" description="Calcineurin-like phosphoesterase" evidence="1">
    <location>
        <begin position="31"/>
        <end position="190"/>
    </location>
</feature>
<reference evidence="2 3" key="1">
    <citation type="journal article" date="2012" name="J. Bacteriol.">
        <title>Genome sequence of deep-sea manganese-oxidizing bacterium Marinobacter manganoxydans MnI7-9.</title>
        <authorList>
            <person name="Wang H."/>
            <person name="Li H."/>
            <person name="Shao Z."/>
            <person name="Liao S."/>
            <person name="Johnstone L."/>
            <person name="Rensing C."/>
            <person name="Wang G."/>
        </authorList>
    </citation>
    <scope>NUCLEOTIDE SEQUENCE [LARGE SCALE GENOMIC DNA]</scope>
    <source>
        <strain evidence="2 3">MnI7-9</strain>
    </source>
</reference>
<dbReference type="Proteomes" id="UP000003208">
    <property type="component" value="Unassembled WGS sequence"/>
</dbReference>
<name>G6YMU5_9GAMM</name>